<proteinExistence type="predicted"/>
<sequence>MTANSPEQIDFTFNNQNLCREESITDLKAGSIRCLRPIKPNGTNDESRQPIFVGHTQLQSPQGLVPLQAPLRAATLGEAIEEFPGAMKKALKDMLKRAKKMQAQQQAAKKEDESRIIMPGR</sequence>
<evidence type="ECO:0000313" key="3">
    <source>
        <dbReference type="Proteomes" id="UP000605201"/>
    </source>
</evidence>
<feature type="region of interest" description="Disordered" evidence="1">
    <location>
        <begin position="102"/>
        <end position="121"/>
    </location>
</feature>
<reference evidence="2 3" key="1">
    <citation type="submission" date="2020-08" db="EMBL/GenBank/DDBJ databases">
        <title>Bridging the membrane lipid divide: bacteria of the FCB group superphylum have the potential to synthesize archaeal ether lipids.</title>
        <authorList>
            <person name="Villanueva L."/>
            <person name="Von Meijenfeldt F.A.B."/>
            <person name="Westbye A.B."/>
            <person name="Yadav S."/>
            <person name="Hopmans E.C."/>
            <person name="Dutilh B.E."/>
            <person name="Sinninghe Damste J.S."/>
        </authorList>
    </citation>
    <scope>NUCLEOTIDE SEQUENCE [LARGE SCALE GENOMIC DNA]</scope>
    <source>
        <strain evidence="2">NIOZ-UU17</strain>
    </source>
</reference>
<protein>
    <submittedName>
        <fullName evidence="2">Cytoplasmic protein</fullName>
    </submittedName>
</protein>
<accession>A0A8J6NZT4</accession>
<evidence type="ECO:0000256" key="1">
    <source>
        <dbReference type="SAM" id="MobiDB-lite"/>
    </source>
</evidence>
<dbReference type="EMBL" id="JACNIG010000065">
    <property type="protein sequence ID" value="MBC8430647.1"/>
    <property type="molecule type" value="Genomic_DNA"/>
</dbReference>
<evidence type="ECO:0000313" key="2">
    <source>
        <dbReference type="EMBL" id="MBC8430647.1"/>
    </source>
</evidence>
<organism evidence="2 3">
    <name type="scientific">Candidatus Desulfatibia vada</name>
    <dbReference type="NCBI Taxonomy" id="2841696"/>
    <lineage>
        <taxon>Bacteria</taxon>
        <taxon>Pseudomonadati</taxon>
        <taxon>Thermodesulfobacteriota</taxon>
        <taxon>Desulfobacteria</taxon>
        <taxon>Desulfobacterales</taxon>
        <taxon>Desulfobacterales incertae sedis</taxon>
        <taxon>Candidatus Desulfatibia</taxon>
    </lineage>
</organism>
<comment type="caution">
    <text evidence="2">The sequence shown here is derived from an EMBL/GenBank/DDBJ whole genome shotgun (WGS) entry which is preliminary data.</text>
</comment>
<dbReference type="Proteomes" id="UP000605201">
    <property type="component" value="Unassembled WGS sequence"/>
</dbReference>
<name>A0A8J6NZT4_9BACT</name>
<dbReference type="AlphaFoldDB" id="A0A8J6NZT4"/>
<gene>
    <name evidence="2" type="ORF">H8D96_01885</name>
</gene>